<dbReference type="PRINTS" id="PR00420">
    <property type="entry name" value="RNGMNOXGNASE"/>
</dbReference>
<dbReference type="EMBL" id="JACHMN010000003">
    <property type="protein sequence ID" value="MBB5873586.1"/>
    <property type="molecule type" value="Genomic_DNA"/>
</dbReference>
<dbReference type="RefSeq" id="WP_184844983.1">
    <property type="nucleotide sequence ID" value="NZ_JACHMN010000003.1"/>
</dbReference>
<evidence type="ECO:0000259" key="1">
    <source>
        <dbReference type="Pfam" id="PF01494"/>
    </source>
</evidence>
<protein>
    <submittedName>
        <fullName evidence="2">2-polyprenyl-6-methoxyphenol hydroxylase-like FAD-dependent oxidoreductase</fullName>
    </submittedName>
</protein>
<dbReference type="GO" id="GO:0071949">
    <property type="term" value="F:FAD binding"/>
    <property type="evidence" value="ECO:0007669"/>
    <property type="project" value="InterPro"/>
</dbReference>
<organism evidence="2 3">
    <name type="scientific">Allocatelliglobosispora scoriae</name>
    <dbReference type="NCBI Taxonomy" id="643052"/>
    <lineage>
        <taxon>Bacteria</taxon>
        <taxon>Bacillati</taxon>
        <taxon>Actinomycetota</taxon>
        <taxon>Actinomycetes</taxon>
        <taxon>Micromonosporales</taxon>
        <taxon>Micromonosporaceae</taxon>
        <taxon>Allocatelliglobosispora</taxon>
    </lineage>
</organism>
<reference evidence="2 3" key="1">
    <citation type="submission" date="2020-08" db="EMBL/GenBank/DDBJ databases">
        <title>Sequencing the genomes of 1000 actinobacteria strains.</title>
        <authorList>
            <person name="Klenk H.-P."/>
        </authorList>
    </citation>
    <scope>NUCLEOTIDE SEQUENCE [LARGE SCALE GENOMIC DNA]</scope>
    <source>
        <strain evidence="2 3">DSM 45362</strain>
    </source>
</reference>
<dbReference type="InterPro" id="IPR051704">
    <property type="entry name" value="FAD_aromatic-hydroxylase"/>
</dbReference>
<dbReference type="InterPro" id="IPR036188">
    <property type="entry name" value="FAD/NAD-bd_sf"/>
</dbReference>
<name>A0A841C142_9ACTN</name>
<sequence>MRQQSVLISGASITGPALAHWLHRYGFATTIVEVGPALRPGGHAVDIRGVARRVVEEMGLLPAIRAAGVHERGYALVNGAGRITGAVPADAFGGGGIVAEIEIMRGDLSEILYQATRDGTEYLFGDRIAELAEGTDGVEVTFGSGLVRSFDFVIGADGVHSGVRRLAFGPQARFVTHLGAYTGYFTVPDPGNLDDWFLMYNAPGGLVASLRPERGGTAKASLSFRSPELAYDRHDVQAQKEILAERHARSRWLVPQLLDAVWEAPDFYFDSISQVRVDRWSRGRITLAGDAGYCGSPLSGLGTSLSLVGGYVLAGELASTPDDHEGAFARYQDEMRGYVEQCMELPPGGISGYAPNSQLMISLRNISMGMVNHWPMRQIMAKQAGKADAITLKAYPA</sequence>
<feature type="domain" description="FAD-binding" evidence="1">
    <location>
        <begin position="5"/>
        <end position="341"/>
    </location>
</feature>
<comment type="caution">
    <text evidence="2">The sequence shown here is derived from an EMBL/GenBank/DDBJ whole genome shotgun (WGS) entry which is preliminary data.</text>
</comment>
<keyword evidence="3" id="KW-1185">Reference proteome</keyword>
<dbReference type="SUPFAM" id="SSF51905">
    <property type="entry name" value="FAD/NAD(P)-binding domain"/>
    <property type="match status" value="1"/>
</dbReference>
<dbReference type="Gene3D" id="3.50.50.60">
    <property type="entry name" value="FAD/NAD(P)-binding domain"/>
    <property type="match status" value="1"/>
</dbReference>
<proteinExistence type="predicted"/>
<dbReference type="PANTHER" id="PTHR46865">
    <property type="entry name" value="OXIDOREDUCTASE-RELATED"/>
    <property type="match status" value="1"/>
</dbReference>
<dbReference type="InterPro" id="IPR002938">
    <property type="entry name" value="FAD-bd"/>
</dbReference>
<gene>
    <name evidence="2" type="ORF">F4553_007020</name>
</gene>
<evidence type="ECO:0000313" key="2">
    <source>
        <dbReference type="EMBL" id="MBB5873586.1"/>
    </source>
</evidence>
<accession>A0A841C142</accession>
<dbReference type="Gene3D" id="3.30.9.10">
    <property type="entry name" value="D-Amino Acid Oxidase, subunit A, domain 2"/>
    <property type="match status" value="1"/>
</dbReference>
<dbReference type="Proteomes" id="UP000587527">
    <property type="component" value="Unassembled WGS sequence"/>
</dbReference>
<dbReference type="AlphaFoldDB" id="A0A841C142"/>
<evidence type="ECO:0000313" key="3">
    <source>
        <dbReference type="Proteomes" id="UP000587527"/>
    </source>
</evidence>
<dbReference type="PANTHER" id="PTHR46865:SF2">
    <property type="entry name" value="MONOOXYGENASE"/>
    <property type="match status" value="1"/>
</dbReference>
<dbReference type="Pfam" id="PF01494">
    <property type="entry name" value="FAD_binding_3"/>
    <property type="match status" value="1"/>
</dbReference>